<dbReference type="SUPFAM" id="SSF52172">
    <property type="entry name" value="CheY-like"/>
    <property type="match status" value="1"/>
</dbReference>
<dbReference type="EMBL" id="JAPJDZ010000025">
    <property type="protein sequence ID" value="MDP5136498.1"/>
    <property type="molecule type" value="Genomic_DNA"/>
</dbReference>
<dbReference type="Proteomes" id="UP001231109">
    <property type="component" value="Unassembled WGS sequence"/>
</dbReference>
<dbReference type="PANTHER" id="PTHR43228">
    <property type="entry name" value="TWO-COMPONENT RESPONSE REGULATOR"/>
    <property type="match status" value="1"/>
</dbReference>
<dbReference type="Gene3D" id="3.40.50.2300">
    <property type="match status" value="1"/>
</dbReference>
<organism evidence="4 5">
    <name type="scientific">Rheinheimera baltica</name>
    <dbReference type="NCBI Taxonomy" id="67576"/>
    <lineage>
        <taxon>Bacteria</taxon>
        <taxon>Pseudomonadati</taxon>
        <taxon>Pseudomonadota</taxon>
        <taxon>Gammaproteobacteria</taxon>
        <taxon>Chromatiales</taxon>
        <taxon>Chromatiaceae</taxon>
        <taxon>Rheinheimera</taxon>
    </lineage>
</organism>
<accession>A0ABT9HZF0</accession>
<dbReference type="PANTHER" id="PTHR43228:SF1">
    <property type="entry name" value="TWO-COMPONENT RESPONSE REGULATOR ARR22"/>
    <property type="match status" value="1"/>
</dbReference>
<evidence type="ECO:0000256" key="1">
    <source>
        <dbReference type="PROSITE-ProRule" id="PRU00169"/>
    </source>
</evidence>
<gene>
    <name evidence="4" type="ORF">ORJ04_11125</name>
</gene>
<dbReference type="Pfam" id="PF00072">
    <property type="entry name" value="Response_reg"/>
    <property type="match status" value="1"/>
</dbReference>
<dbReference type="InterPro" id="IPR011990">
    <property type="entry name" value="TPR-like_helical_dom_sf"/>
</dbReference>
<protein>
    <submittedName>
        <fullName evidence="4">Response regulator</fullName>
    </submittedName>
</protein>
<dbReference type="InterPro" id="IPR052048">
    <property type="entry name" value="ST_Response_Regulator"/>
</dbReference>
<feature type="coiled-coil region" evidence="2">
    <location>
        <begin position="356"/>
        <end position="383"/>
    </location>
</feature>
<evidence type="ECO:0000259" key="3">
    <source>
        <dbReference type="PROSITE" id="PS50110"/>
    </source>
</evidence>
<dbReference type="SMART" id="SM00448">
    <property type="entry name" value="REC"/>
    <property type="match status" value="1"/>
</dbReference>
<dbReference type="Pfam" id="PF14559">
    <property type="entry name" value="TPR_19"/>
    <property type="match status" value="1"/>
</dbReference>
<dbReference type="Gene3D" id="1.25.40.10">
    <property type="entry name" value="Tetratricopeptide repeat domain"/>
    <property type="match status" value="1"/>
</dbReference>
<comment type="caution">
    <text evidence="4">The sequence shown here is derived from an EMBL/GenBank/DDBJ whole genome shotgun (WGS) entry which is preliminary data.</text>
</comment>
<evidence type="ECO:0000313" key="4">
    <source>
        <dbReference type="EMBL" id="MDP5136498.1"/>
    </source>
</evidence>
<evidence type="ECO:0000256" key="2">
    <source>
        <dbReference type="SAM" id="Coils"/>
    </source>
</evidence>
<evidence type="ECO:0000313" key="5">
    <source>
        <dbReference type="Proteomes" id="UP001231109"/>
    </source>
</evidence>
<dbReference type="InterPro" id="IPR001789">
    <property type="entry name" value="Sig_transdc_resp-reg_receiver"/>
</dbReference>
<feature type="domain" description="Response regulatory" evidence="3">
    <location>
        <begin position="12"/>
        <end position="131"/>
    </location>
</feature>
<proteinExistence type="predicted"/>
<dbReference type="PROSITE" id="PS50110">
    <property type="entry name" value="RESPONSE_REGULATORY"/>
    <property type="match status" value="1"/>
</dbReference>
<keyword evidence="1" id="KW-0597">Phosphoprotein</keyword>
<keyword evidence="5" id="KW-1185">Reference proteome</keyword>
<dbReference type="InterPro" id="IPR011006">
    <property type="entry name" value="CheY-like_superfamily"/>
</dbReference>
<keyword evidence="2" id="KW-0175">Coiled coil</keyword>
<reference evidence="4 5" key="1">
    <citation type="submission" date="2022-11" db="EMBL/GenBank/DDBJ databases">
        <title>Viruses from the air-sea interface of a natural surface slick.</title>
        <authorList>
            <person name="Rahlff J."/>
            <person name="Holmfeldt K."/>
        </authorList>
    </citation>
    <scope>NUCLEOTIDE SEQUENCE [LARGE SCALE GENOMIC DNA]</scope>
    <source>
        <strain evidence="4 5">SMS4</strain>
    </source>
</reference>
<dbReference type="SUPFAM" id="SSF48452">
    <property type="entry name" value="TPR-like"/>
    <property type="match status" value="1"/>
</dbReference>
<sequence>MISQASFYKSKRLLLVEDCEPVRASIKGMLQQIGFEDITAVADATQAMPLVKKDSFDFILADFDLGSGKDASQFFAELSQQGLMHVNCCFLMFSAEPRRMPVLGVLHGSPDGFILKPFSYVELEKRLTKAWSSRAKLLKVYSALQRKDYEAAKLALDKIINAVNSSSLQALRLMAEVLLAEGNFSAAGKLYEQVTQQRDFSWARLGQAVTMLQLGEYQDAETLLITLSDLDDIRPEALEWLACLYLRQGQAEQTEKQLAELLRMQNSHISAHLATACSLQIHDKIDACSKYWQKLIQQYRFSAFDRPDYYFAFARLQLEQALLAKPADFSALLKKSADALAMLPQKLTTEHAEPVIAVLRARISLLQGNIADARQQFSLLESEAAATEPAAIHDRARLAFALGDIKAADNYMAQLKEFVPITANLTGECQRLTAQYLYRQEQQRRAQIRQWSQAGIDQTVDAEQSLSMLRQAFVFMPCNATLVLNLLQTLSQLPVSKPLLSLAKFAMTALEFSHKTASHQERLAQLLTQLPDAYLE</sequence>
<dbReference type="RefSeq" id="WP_305975849.1">
    <property type="nucleotide sequence ID" value="NZ_JAPJDZ010000025.1"/>
</dbReference>
<feature type="modified residue" description="4-aspartylphosphate" evidence="1">
    <location>
        <position position="62"/>
    </location>
</feature>
<name>A0ABT9HZF0_9GAMM</name>